<evidence type="ECO:0000313" key="2">
    <source>
        <dbReference type="EMBL" id="PKZ29367.1"/>
    </source>
</evidence>
<keyword evidence="1" id="KW-0732">Signal</keyword>
<evidence type="ECO:0000256" key="1">
    <source>
        <dbReference type="SAM" id="SignalP"/>
    </source>
</evidence>
<accession>A0A2I1NAG1</accession>
<name>A0A2I1NAG1_9BACT</name>
<comment type="caution">
    <text evidence="2">The sequence shown here is derived from an EMBL/GenBank/DDBJ whole genome shotgun (WGS) entry which is preliminary data.</text>
</comment>
<sequence>MKNLVSVLVLTIFLAGCNLAQPSPNLGTKAENIKLNKSTKTEVIQILGHPNSKSSNRYSDVWNYYNNDYSDTVSISFNKKGIVDDVSIHSTGDGSSSFADDITKDATNTLKNEASTAIRDSLRGIFRR</sequence>
<protein>
    <recommendedName>
        <fullName evidence="4">Lipoprotein SmpA/OmlA domain-containing protein</fullName>
    </recommendedName>
</protein>
<reference evidence="2 3" key="1">
    <citation type="submission" date="2017-12" db="EMBL/GenBank/DDBJ databases">
        <title>Phylogenetic diversity of female urinary microbiome.</title>
        <authorList>
            <person name="Thomas-White K."/>
            <person name="Wolfe A.J."/>
        </authorList>
    </citation>
    <scope>NUCLEOTIDE SEQUENCE [LARGE SCALE GENOMIC DNA]</scope>
    <source>
        <strain evidence="2 3">UMB0112</strain>
    </source>
</reference>
<evidence type="ECO:0008006" key="4">
    <source>
        <dbReference type="Google" id="ProtNLM"/>
    </source>
</evidence>
<dbReference type="PROSITE" id="PS51257">
    <property type="entry name" value="PROKAR_LIPOPROTEIN"/>
    <property type="match status" value="1"/>
</dbReference>
<dbReference type="Proteomes" id="UP000234639">
    <property type="component" value="Unassembled WGS sequence"/>
</dbReference>
<gene>
    <name evidence="2" type="ORF">CYJ41_03130</name>
</gene>
<dbReference type="RefSeq" id="WP_101636950.1">
    <property type="nucleotide sequence ID" value="NZ_JANQCS010000013.1"/>
</dbReference>
<feature type="signal peptide" evidence="1">
    <location>
        <begin position="1"/>
        <end position="20"/>
    </location>
</feature>
<proteinExistence type="predicted"/>
<evidence type="ECO:0000313" key="3">
    <source>
        <dbReference type="Proteomes" id="UP000234639"/>
    </source>
</evidence>
<dbReference type="EMBL" id="PKHU01000003">
    <property type="protein sequence ID" value="PKZ29367.1"/>
    <property type="molecule type" value="Genomic_DNA"/>
</dbReference>
<organism evidence="2 3">
    <name type="scientific">Campylobacter ureolyticus</name>
    <dbReference type="NCBI Taxonomy" id="827"/>
    <lineage>
        <taxon>Bacteria</taxon>
        <taxon>Pseudomonadati</taxon>
        <taxon>Campylobacterota</taxon>
        <taxon>Epsilonproteobacteria</taxon>
        <taxon>Campylobacterales</taxon>
        <taxon>Campylobacteraceae</taxon>
        <taxon>Campylobacter</taxon>
    </lineage>
</organism>
<dbReference type="AlphaFoldDB" id="A0A2I1NAG1"/>
<feature type="chain" id="PRO_5014164131" description="Lipoprotein SmpA/OmlA domain-containing protein" evidence="1">
    <location>
        <begin position="21"/>
        <end position="128"/>
    </location>
</feature>